<comment type="caution">
    <text evidence="2">The sequence shown here is derived from an EMBL/GenBank/DDBJ whole genome shotgun (WGS) entry which is preliminary data.</text>
</comment>
<name>A0ABV5GBW2_9FLAO</name>
<dbReference type="InterPro" id="IPR014922">
    <property type="entry name" value="YdhG-like"/>
</dbReference>
<evidence type="ECO:0000313" key="3">
    <source>
        <dbReference type="Proteomes" id="UP001589576"/>
    </source>
</evidence>
<organism evidence="2 3">
    <name type="scientific">Flavobacterium paronense</name>
    <dbReference type="NCBI Taxonomy" id="1392775"/>
    <lineage>
        <taxon>Bacteria</taxon>
        <taxon>Pseudomonadati</taxon>
        <taxon>Bacteroidota</taxon>
        <taxon>Flavobacteriia</taxon>
        <taxon>Flavobacteriales</taxon>
        <taxon>Flavobacteriaceae</taxon>
        <taxon>Flavobacterium</taxon>
    </lineage>
</organism>
<proteinExistence type="predicted"/>
<gene>
    <name evidence="2" type="ORF">ACFFUU_03185</name>
</gene>
<dbReference type="Proteomes" id="UP001589576">
    <property type="component" value="Unassembled WGS sequence"/>
</dbReference>
<dbReference type="SUPFAM" id="SSF159888">
    <property type="entry name" value="YdhG-like"/>
    <property type="match status" value="1"/>
</dbReference>
<reference evidence="2 3" key="1">
    <citation type="submission" date="2024-09" db="EMBL/GenBank/DDBJ databases">
        <authorList>
            <person name="Sun Q."/>
            <person name="Mori K."/>
        </authorList>
    </citation>
    <scope>NUCLEOTIDE SEQUENCE [LARGE SCALE GENOMIC DNA]</scope>
    <source>
        <strain evidence="2 3">CECT 8460</strain>
    </source>
</reference>
<accession>A0ABV5GBW2</accession>
<protein>
    <submittedName>
        <fullName evidence="2">DUF1801 domain-containing protein</fullName>
    </submittedName>
</protein>
<dbReference type="EMBL" id="JBHMFB010000009">
    <property type="protein sequence ID" value="MFB9088597.1"/>
    <property type="molecule type" value="Genomic_DNA"/>
</dbReference>
<sequence length="154" mass="17776">MQSKATTPEQYLAELPEDRKQAMLKLRNAIKDNLPKGFEEVISYGMLGFVVPHSIYPAGYHCTPKLPLPFINLASQKNFIALYHMGIYGDKNLLDWFVTEYSKCAKNKIDTGKGCLRFKKLDDIPFELIGELATKISVEDWITMYEYNWKSRTK</sequence>
<dbReference type="RefSeq" id="WP_290285906.1">
    <property type="nucleotide sequence ID" value="NZ_JAUFQN010000019.1"/>
</dbReference>
<evidence type="ECO:0000313" key="2">
    <source>
        <dbReference type="EMBL" id="MFB9088597.1"/>
    </source>
</evidence>
<dbReference type="Gene3D" id="3.90.1150.200">
    <property type="match status" value="1"/>
</dbReference>
<evidence type="ECO:0000259" key="1">
    <source>
        <dbReference type="Pfam" id="PF08818"/>
    </source>
</evidence>
<keyword evidence="3" id="KW-1185">Reference proteome</keyword>
<feature type="domain" description="YdhG-like" evidence="1">
    <location>
        <begin position="19"/>
        <end position="134"/>
    </location>
</feature>
<dbReference type="Pfam" id="PF08818">
    <property type="entry name" value="DUF1801"/>
    <property type="match status" value="1"/>
</dbReference>